<dbReference type="Proteomes" id="UP001591681">
    <property type="component" value="Unassembled WGS sequence"/>
</dbReference>
<reference evidence="10 11" key="1">
    <citation type="submission" date="2024-09" db="EMBL/GenBank/DDBJ databases">
        <title>A chromosome-level genome assembly of Gray's grenadier anchovy, Coilia grayii.</title>
        <authorList>
            <person name="Fu Z."/>
        </authorList>
    </citation>
    <scope>NUCLEOTIDE SEQUENCE [LARGE SCALE GENOMIC DNA]</scope>
    <source>
        <strain evidence="10">G4</strain>
        <tissue evidence="10">Muscle</tissue>
    </source>
</reference>
<keyword evidence="5 7" id="KW-0430">Lectin</keyword>
<dbReference type="Pfam" id="PF15711">
    <property type="entry name" value="ILEI"/>
    <property type="match status" value="1"/>
</dbReference>
<organism evidence="10 11">
    <name type="scientific">Coilia grayii</name>
    <name type="common">Gray's grenadier anchovy</name>
    <dbReference type="NCBI Taxonomy" id="363190"/>
    <lineage>
        <taxon>Eukaryota</taxon>
        <taxon>Metazoa</taxon>
        <taxon>Chordata</taxon>
        <taxon>Craniata</taxon>
        <taxon>Vertebrata</taxon>
        <taxon>Euteleostomi</taxon>
        <taxon>Actinopterygii</taxon>
        <taxon>Neopterygii</taxon>
        <taxon>Teleostei</taxon>
        <taxon>Clupei</taxon>
        <taxon>Clupeiformes</taxon>
        <taxon>Clupeoidei</taxon>
        <taxon>Engraulidae</taxon>
        <taxon>Coilinae</taxon>
        <taxon>Coilia</taxon>
    </lineage>
</organism>
<keyword evidence="6" id="KW-1015">Disulfide bond</keyword>
<feature type="transmembrane region" description="Helical" evidence="8">
    <location>
        <begin position="21"/>
        <end position="42"/>
    </location>
</feature>
<keyword evidence="8" id="KW-0812">Transmembrane</keyword>
<keyword evidence="8" id="KW-0472">Membrane</keyword>
<evidence type="ECO:0000256" key="7">
    <source>
        <dbReference type="PROSITE-ProRule" id="PRU01375"/>
    </source>
</evidence>
<evidence type="ECO:0000259" key="9">
    <source>
        <dbReference type="Pfam" id="PF15711"/>
    </source>
</evidence>
<sequence>MWTSRKGKHKRGLIEEMRKTGILHLWMVLVTVSSIWTLVYFMPTIRTGLGDLFAGGGTGQTMMKPLHFKCGVKACPDDHFAFQIKSGIANILGPRICFEGRTLMSGVSNNIMRGINIALLKGDTGELIKTAAFDMYAGKPEPVVEFLQEIKPNTIILVASYDEPAAIITREIRDLFFKLGSNEILELASRESWVFAGASGAVGKSPYERVVKNNPSINKYGSWPDTAYIEGCFPKNPTGKDLNMKLPTTQNSPPVKL</sequence>
<accession>A0ABD1JX07</accession>
<dbReference type="PROSITE" id="PS52031">
    <property type="entry name" value="GG_LECTIN"/>
    <property type="match status" value="1"/>
</dbReference>
<gene>
    <name evidence="10" type="ORF">ACEWY4_013683</name>
</gene>
<evidence type="ECO:0000313" key="11">
    <source>
        <dbReference type="Proteomes" id="UP001591681"/>
    </source>
</evidence>
<evidence type="ECO:0000256" key="2">
    <source>
        <dbReference type="ARBA" id="ARBA00010905"/>
    </source>
</evidence>
<evidence type="ECO:0000256" key="8">
    <source>
        <dbReference type="SAM" id="Phobius"/>
    </source>
</evidence>
<name>A0ABD1JX07_9TELE</name>
<evidence type="ECO:0000256" key="3">
    <source>
        <dbReference type="ARBA" id="ARBA00022525"/>
    </source>
</evidence>
<comment type="subcellular location">
    <subcellularLocation>
        <location evidence="1">Secreted</location>
    </subcellularLocation>
</comment>
<keyword evidence="3" id="KW-0964">Secreted</keyword>
<keyword evidence="8" id="KW-1133">Transmembrane helix</keyword>
<dbReference type="AlphaFoldDB" id="A0ABD1JX07"/>
<protein>
    <recommendedName>
        <fullName evidence="9">ILEI/PANDER domain-containing protein</fullName>
    </recommendedName>
</protein>
<comment type="caution">
    <text evidence="10">The sequence shown here is derived from an EMBL/GenBank/DDBJ whole genome shotgun (WGS) entry which is preliminary data.</text>
</comment>
<evidence type="ECO:0000256" key="1">
    <source>
        <dbReference type="ARBA" id="ARBA00004613"/>
    </source>
</evidence>
<dbReference type="InterPro" id="IPR039220">
    <property type="entry name" value="FAM3"/>
</dbReference>
<proteinExistence type="inferred from homology"/>
<evidence type="ECO:0000313" key="10">
    <source>
        <dbReference type="EMBL" id="KAL2091420.1"/>
    </source>
</evidence>
<keyword evidence="11" id="KW-1185">Reference proteome</keyword>
<evidence type="ECO:0000256" key="6">
    <source>
        <dbReference type="ARBA" id="ARBA00023157"/>
    </source>
</evidence>
<feature type="domain" description="ILEI/PANDER" evidence="9">
    <location>
        <begin position="113"/>
        <end position="201"/>
    </location>
</feature>
<dbReference type="GO" id="GO:0005576">
    <property type="term" value="C:extracellular region"/>
    <property type="evidence" value="ECO:0007669"/>
    <property type="project" value="UniProtKB-SubCell"/>
</dbReference>
<dbReference type="InterPro" id="IPR039477">
    <property type="entry name" value="ILEI/PANDER_dom"/>
</dbReference>
<dbReference type="EMBL" id="JBHFQA010000011">
    <property type="protein sequence ID" value="KAL2091420.1"/>
    <property type="molecule type" value="Genomic_DNA"/>
</dbReference>
<dbReference type="GO" id="GO:0030246">
    <property type="term" value="F:carbohydrate binding"/>
    <property type="evidence" value="ECO:0007669"/>
    <property type="project" value="UniProtKB-UniRule"/>
</dbReference>
<evidence type="ECO:0000256" key="4">
    <source>
        <dbReference type="ARBA" id="ARBA00022729"/>
    </source>
</evidence>
<evidence type="ECO:0000256" key="5">
    <source>
        <dbReference type="ARBA" id="ARBA00022734"/>
    </source>
</evidence>
<keyword evidence="4" id="KW-0732">Signal</keyword>
<comment type="similarity">
    <text evidence="2">Belongs to the FAM3 family.</text>
</comment>
<dbReference type="PANTHER" id="PTHR14592">
    <property type="entry name" value="UNCHARACTERIZED FAM3"/>
    <property type="match status" value="1"/>
</dbReference>